<evidence type="ECO:0000313" key="2">
    <source>
        <dbReference type="EMBL" id="KIC07424.1"/>
    </source>
</evidence>
<protein>
    <submittedName>
        <fullName evidence="2">Uncharacterized protein</fullName>
    </submittedName>
</protein>
<dbReference type="AlphaFoldDB" id="A0A0C1E5U0"/>
<evidence type="ECO:0000256" key="1">
    <source>
        <dbReference type="SAM" id="Phobius"/>
    </source>
</evidence>
<keyword evidence="1" id="KW-0812">Transmembrane</keyword>
<proteinExistence type="predicted"/>
<name>A0A0C1E5U0_9NEIS</name>
<accession>A0A0C1E5U0</accession>
<keyword evidence="1" id="KW-0472">Membrane</keyword>
<dbReference type="Proteomes" id="UP000031390">
    <property type="component" value="Unassembled WGS sequence"/>
</dbReference>
<comment type="caution">
    <text evidence="2">The sequence shown here is derived from an EMBL/GenBank/DDBJ whole genome shotgun (WGS) entry which is preliminary data.</text>
</comment>
<gene>
    <name evidence="2" type="ORF">MCC93_14030</name>
</gene>
<reference evidence="2 3" key="1">
    <citation type="submission" date="2014-12" db="EMBL/GenBank/DDBJ databases">
        <title>Genome sequence of Morococcus cerebrosus.</title>
        <authorList>
            <person name="Shin S.-K."/>
            <person name="Yi H."/>
        </authorList>
    </citation>
    <scope>NUCLEOTIDE SEQUENCE [LARGE SCALE GENOMIC DNA]</scope>
    <source>
        <strain evidence="2 3">CIP 81.93</strain>
    </source>
</reference>
<feature type="transmembrane region" description="Helical" evidence="1">
    <location>
        <begin position="20"/>
        <end position="42"/>
    </location>
</feature>
<organism evidence="2 3">
    <name type="scientific">Morococcus cerebrosus</name>
    <dbReference type="NCBI Taxonomy" id="1056807"/>
    <lineage>
        <taxon>Bacteria</taxon>
        <taxon>Pseudomonadati</taxon>
        <taxon>Pseudomonadota</taxon>
        <taxon>Betaproteobacteria</taxon>
        <taxon>Neisseriales</taxon>
        <taxon>Neisseriaceae</taxon>
        <taxon>Morococcus</taxon>
    </lineage>
</organism>
<sequence>MGIPLQWGWWEIGVNFAEAVFSDDVVCAAGVFCFLFLIRYFFGKDYAVFEMVARFVEQ</sequence>
<dbReference type="EMBL" id="JUFZ01000055">
    <property type="protein sequence ID" value="KIC07424.1"/>
    <property type="molecule type" value="Genomic_DNA"/>
</dbReference>
<evidence type="ECO:0000313" key="3">
    <source>
        <dbReference type="Proteomes" id="UP000031390"/>
    </source>
</evidence>
<keyword evidence="1" id="KW-1133">Transmembrane helix</keyword>